<dbReference type="Gene3D" id="4.10.1000.10">
    <property type="entry name" value="Zinc finger, CCCH-type"/>
    <property type="match status" value="1"/>
</dbReference>
<dbReference type="InterPro" id="IPR000571">
    <property type="entry name" value="Znf_CCCH"/>
</dbReference>
<dbReference type="SUPFAM" id="SSF90229">
    <property type="entry name" value="CCCH zinc finger"/>
    <property type="match status" value="1"/>
</dbReference>
<accession>A0A2U1KCR5</accession>
<organism evidence="6 7">
    <name type="scientific">Artemisia annua</name>
    <name type="common">Sweet wormwood</name>
    <dbReference type="NCBI Taxonomy" id="35608"/>
    <lineage>
        <taxon>Eukaryota</taxon>
        <taxon>Viridiplantae</taxon>
        <taxon>Streptophyta</taxon>
        <taxon>Embryophyta</taxon>
        <taxon>Tracheophyta</taxon>
        <taxon>Spermatophyta</taxon>
        <taxon>Magnoliopsida</taxon>
        <taxon>eudicotyledons</taxon>
        <taxon>Gunneridae</taxon>
        <taxon>Pentapetalae</taxon>
        <taxon>asterids</taxon>
        <taxon>campanulids</taxon>
        <taxon>Asterales</taxon>
        <taxon>Asteraceae</taxon>
        <taxon>Asteroideae</taxon>
        <taxon>Anthemideae</taxon>
        <taxon>Artemisiinae</taxon>
        <taxon>Artemisia</taxon>
    </lineage>
</organism>
<evidence type="ECO:0000259" key="5">
    <source>
        <dbReference type="PROSITE" id="PS50103"/>
    </source>
</evidence>
<keyword evidence="3 4" id="KW-0862">Zinc</keyword>
<dbReference type="PANTHER" id="PTHR47481:SF41">
    <property type="entry name" value="COPIA-LIKE POLYPROTEIN_RETROTRANSPOSON"/>
    <property type="match status" value="1"/>
</dbReference>
<comment type="caution">
    <text evidence="6">The sequence shown here is derived from an EMBL/GenBank/DDBJ whole genome shotgun (WGS) entry which is preliminary data.</text>
</comment>
<evidence type="ECO:0000256" key="2">
    <source>
        <dbReference type="ARBA" id="ARBA00022771"/>
    </source>
</evidence>
<evidence type="ECO:0000256" key="3">
    <source>
        <dbReference type="ARBA" id="ARBA00022833"/>
    </source>
</evidence>
<dbReference type="Pfam" id="PF14223">
    <property type="entry name" value="Retrotran_gag_2"/>
    <property type="match status" value="1"/>
</dbReference>
<dbReference type="PROSITE" id="PS50103">
    <property type="entry name" value="ZF_C3H1"/>
    <property type="match status" value="1"/>
</dbReference>
<reference evidence="6 7" key="1">
    <citation type="journal article" date="2018" name="Mol. Plant">
        <title>The genome of Artemisia annua provides insight into the evolution of Asteraceae family and artemisinin biosynthesis.</title>
        <authorList>
            <person name="Shen Q."/>
            <person name="Zhang L."/>
            <person name="Liao Z."/>
            <person name="Wang S."/>
            <person name="Yan T."/>
            <person name="Shi P."/>
            <person name="Liu M."/>
            <person name="Fu X."/>
            <person name="Pan Q."/>
            <person name="Wang Y."/>
            <person name="Lv Z."/>
            <person name="Lu X."/>
            <person name="Zhang F."/>
            <person name="Jiang W."/>
            <person name="Ma Y."/>
            <person name="Chen M."/>
            <person name="Hao X."/>
            <person name="Li L."/>
            <person name="Tang Y."/>
            <person name="Lv G."/>
            <person name="Zhou Y."/>
            <person name="Sun X."/>
            <person name="Brodelius P.E."/>
            <person name="Rose J.K.C."/>
            <person name="Tang K."/>
        </authorList>
    </citation>
    <scope>NUCLEOTIDE SEQUENCE [LARGE SCALE GENOMIC DNA]</scope>
    <source>
        <strain evidence="7">cv. Huhao1</strain>
        <tissue evidence="6">Leaf</tissue>
    </source>
</reference>
<evidence type="ECO:0000256" key="4">
    <source>
        <dbReference type="PROSITE-ProRule" id="PRU00723"/>
    </source>
</evidence>
<sequence length="231" mass="26205">MWILGSLCDSLQEQVILTSGFAKDLWDHIENLFHDNKDARAINLDNKLYSIKIGNMTINEYCMKIKSMADRLTNLGSPVSEKNLVIYAINGLDSRFTTIVKIIRRQKPLPSFETTRTMLLLEESTIKEAQHDGTLLENTTSSPTVLLAMKTNTKNTSSNTQNKSQDIPQMCNHFNKGHCKFRDRCKFIHDLRIAPVLAHEILETTVDLLALETTVNRIIPHGLLLTCTHPD</sequence>
<name>A0A2U1KCR5_ARTAN</name>
<dbReference type="OrthoDB" id="1729427at2759"/>
<dbReference type="PANTHER" id="PTHR47481">
    <property type="match status" value="1"/>
</dbReference>
<keyword evidence="1 4" id="KW-0479">Metal-binding</keyword>
<keyword evidence="2 4" id="KW-0863">Zinc-finger</keyword>
<dbReference type="AlphaFoldDB" id="A0A2U1KCR5"/>
<protein>
    <recommendedName>
        <fullName evidence="5">C3H1-type domain-containing protein</fullName>
    </recommendedName>
</protein>
<keyword evidence="7" id="KW-1185">Reference proteome</keyword>
<dbReference type="EMBL" id="PKPP01022233">
    <property type="protein sequence ID" value="PWA34559.1"/>
    <property type="molecule type" value="Genomic_DNA"/>
</dbReference>
<dbReference type="Proteomes" id="UP000245207">
    <property type="component" value="Unassembled WGS sequence"/>
</dbReference>
<dbReference type="InterPro" id="IPR036855">
    <property type="entry name" value="Znf_CCCH_sf"/>
</dbReference>
<dbReference type="STRING" id="35608.A0A2U1KCR5"/>
<evidence type="ECO:0000313" key="7">
    <source>
        <dbReference type="Proteomes" id="UP000245207"/>
    </source>
</evidence>
<evidence type="ECO:0000256" key="1">
    <source>
        <dbReference type="ARBA" id="ARBA00022723"/>
    </source>
</evidence>
<evidence type="ECO:0000313" key="6">
    <source>
        <dbReference type="EMBL" id="PWA34559.1"/>
    </source>
</evidence>
<proteinExistence type="predicted"/>
<dbReference type="GO" id="GO:0008270">
    <property type="term" value="F:zinc ion binding"/>
    <property type="evidence" value="ECO:0007669"/>
    <property type="project" value="UniProtKB-KW"/>
</dbReference>
<feature type="zinc finger region" description="C3H1-type" evidence="4">
    <location>
        <begin position="165"/>
        <end position="192"/>
    </location>
</feature>
<gene>
    <name evidence="6" type="ORF">CTI12_AA617880</name>
</gene>
<feature type="domain" description="C3H1-type" evidence="5">
    <location>
        <begin position="165"/>
        <end position="192"/>
    </location>
</feature>